<dbReference type="PANTHER" id="PTHR42852">
    <property type="entry name" value="THIOL:DISULFIDE INTERCHANGE PROTEIN DSBE"/>
    <property type="match status" value="1"/>
</dbReference>
<accession>A0A517NHC1</accession>
<name>A0A517NHC1_9BACT</name>
<dbReference type="RefSeq" id="WP_218933466.1">
    <property type="nucleotide sequence ID" value="NZ_CP036525.1"/>
</dbReference>
<evidence type="ECO:0000256" key="1">
    <source>
        <dbReference type="SAM" id="SignalP"/>
    </source>
</evidence>
<evidence type="ECO:0000259" key="2">
    <source>
        <dbReference type="PROSITE" id="PS51352"/>
    </source>
</evidence>
<gene>
    <name evidence="3" type="primary">stoA</name>
    <name evidence="3" type="ORF">K227x_49470</name>
</gene>
<dbReference type="EMBL" id="CP036525">
    <property type="protein sequence ID" value="QDT06537.1"/>
    <property type="molecule type" value="Genomic_DNA"/>
</dbReference>
<dbReference type="AlphaFoldDB" id="A0A517NHC1"/>
<feature type="signal peptide" evidence="1">
    <location>
        <begin position="1"/>
        <end position="22"/>
    </location>
</feature>
<dbReference type="Gene3D" id="3.40.30.10">
    <property type="entry name" value="Glutaredoxin"/>
    <property type="match status" value="1"/>
</dbReference>
<feature type="chain" id="PRO_5021734271" evidence="1">
    <location>
        <begin position="23"/>
        <end position="361"/>
    </location>
</feature>
<dbReference type="GO" id="GO:0016491">
    <property type="term" value="F:oxidoreductase activity"/>
    <property type="evidence" value="ECO:0007669"/>
    <property type="project" value="InterPro"/>
</dbReference>
<dbReference type="CDD" id="cd02966">
    <property type="entry name" value="TlpA_like_family"/>
    <property type="match status" value="1"/>
</dbReference>
<keyword evidence="4" id="KW-1185">Reference proteome</keyword>
<proteinExistence type="predicted"/>
<organism evidence="3 4">
    <name type="scientific">Rubripirellula lacrimiformis</name>
    <dbReference type="NCBI Taxonomy" id="1930273"/>
    <lineage>
        <taxon>Bacteria</taxon>
        <taxon>Pseudomonadati</taxon>
        <taxon>Planctomycetota</taxon>
        <taxon>Planctomycetia</taxon>
        <taxon>Pirellulales</taxon>
        <taxon>Pirellulaceae</taxon>
        <taxon>Rubripirellula</taxon>
    </lineage>
</organism>
<protein>
    <submittedName>
        <fullName evidence="3">Sporulation thiol-disulfide oxidoreductase A</fullName>
    </submittedName>
</protein>
<dbReference type="PANTHER" id="PTHR42852:SF17">
    <property type="entry name" value="THIOREDOXIN-LIKE PROTEIN HI_1115"/>
    <property type="match status" value="1"/>
</dbReference>
<dbReference type="InterPro" id="IPR013766">
    <property type="entry name" value="Thioredoxin_domain"/>
</dbReference>
<dbReference type="SUPFAM" id="SSF52833">
    <property type="entry name" value="Thioredoxin-like"/>
    <property type="match status" value="1"/>
</dbReference>
<dbReference type="KEGG" id="rlc:K227x_49470"/>
<dbReference type="InterPro" id="IPR013740">
    <property type="entry name" value="Redoxin"/>
</dbReference>
<evidence type="ECO:0000313" key="4">
    <source>
        <dbReference type="Proteomes" id="UP000318538"/>
    </source>
</evidence>
<dbReference type="InterPro" id="IPR036249">
    <property type="entry name" value="Thioredoxin-like_sf"/>
</dbReference>
<reference evidence="3 4" key="1">
    <citation type="submission" date="2019-02" db="EMBL/GenBank/DDBJ databases">
        <title>Deep-cultivation of Planctomycetes and their phenomic and genomic characterization uncovers novel biology.</title>
        <authorList>
            <person name="Wiegand S."/>
            <person name="Jogler M."/>
            <person name="Boedeker C."/>
            <person name="Pinto D."/>
            <person name="Vollmers J."/>
            <person name="Rivas-Marin E."/>
            <person name="Kohn T."/>
            <person name="Peeters S.H."/>
            <person name="Heuer A."/>
            <person name="Rast P."/>
            <person name="Oberbeckmann S."/>
            <person name="Bunk B."/>
            <person name="Jeske O."/>
            <person name="Meyerdierks A."/>
            <person name="Storesund J.E."/>
            <person name="Kallscheuer N."/>
            <person name="Luecker S."/>
            <person name="Lage O.M."/>
            <person name="Pohl T."/>
            <person name="Merkel B.J."/>
            <person name="Hornburger P."/>
            <person name="Mueller R.-W."/>
            <person name="Bruemmer F."/>
            <person name="Labrenz M."/>
            <person name="Spormann A.M."/>
            <person name="Op den Camp H."/>
            <person name="Overmann J."/>
            <person name="Amann R."/>
            <person name="Jetten M.S.M."/>
            <person name="Mascher T."/>
            <person name="Medema M.H."/>
            <person name="Devos D.P."/>
            <person name="Kaster A.-K."/>
            <person name="Ovreas L."/>
            <person name="Rohde M."/>
            <person name="Galperin M.Y."/>
            <person name="Jogler C."/>
        </authorList>
    </citation>
    <scope>NUCLEOTIDE SEQUENCE [LARGE SCALE GENOMIC DNA]</scope>
    <source>
        <strain evidence="3 4">K22_7</strain>
    </source>
</reference>
<dbReference type="PROSITE" id="PS51352">
    <property type="entry name" value="THIOREDOXIN_2"/>
    <property type="match status" value="1"/>
</dbReference>
<feature type="domain" description="Thioredoxin" evidence="2">
    <location>
        <begin position="217"/>
        <end position="358"/>
    </location>
</feature>
<dbReference type="InterPro" id="IPR050553">
    <property type="entry name" value="Thioredoxin_ResA/DsbE_sf"/>
</dbReference>
<dbReference type="Pfam" id="PF08534">
    <property type="entry name" value="Redoxin"/>
    <property type="match status" value="1"/>
</dbReference>
<dbReference type="Proteomes" id="UP000318538">
    <property type="component" value="Chromosome"/>
</dbReference>
<sequence precursor="true">MQLRSAGLTALLMALSLTGATAQEQRTPTPYGVLYNEWKAEVNALDDVVPELSRPEKRGKKRGINNRYTPRFLDLAKEHLNDDLWLDCLIWTSVEGVPGEAFDEMFDVLGQTAKVVRNTTQLQLLMSEFINLESERINPALSVIVESHANAGVRGAALYALAARTRRHAEEHGDVEGCATAERLLERVIAEYPEVSTYRGENRENATELLREMRSPVAITRIAPSTQGKTILGEDFDLSEVIRGKVAVISFSGHWCGPCVAMHPIQKEIISKFPGESVVVIEMNSDTLDSLETVRGKIESEGLGWIVVTDGSDGPAAKQWKIKSWPTYFVLDSEGRIRHRVSGNCGRQLITWVEELLPKSE</sequence>
<keyword evidence="1" id="KW-0732">Signal</keyword>
<evidence type="ECO:0000313" key="3">
    <source>
        <dbReference type="EMBL" id="QDT06537.1"/>
    </source>
</evidence>